<evidence type="ECO:0000313" key="3">
    <source>
        <dbReference type="Ensembl" id="ENSCMUP00000031400.1"/>
    </source>
</evidence>
<feature type="compositionally biased region" description="Low complexity" evidence="2">
    <location>
        <begin position="37"/>
        <end position="47"/>
    </location>
</feature>
<feature type="region of interest" description="Disordered" evidence="2">
    <location>
        <begin position="124"/>
        <end position="189"/>
    </location>
</feature>
<feature type="compositionally biased region" description="Basic and acidic residues" evidence="2">
    <location>
        <begin position="1"/>
        <end position="16"/>
    </location>
</feature>
<feature type="region of interest" description="Disordered" evidence="2">
    <location>
        <begin position="286"/>
        <end position="334"/>
    </location>
</feature>
<feature type="compositionally biased region" description="Low complexity" evidence="2">
    <location>
        <begin position="152"/>
        <end position="166"/>
    </location>
</feature>
<dbReference type="Ensembl" id="ENSCMUT00000036743.1">
    <property type="protein sequence ID" value="ENSCMUP00000031400.1"/>
    <property type="gene ID" value="ENSCMUG00000019682.1"/>
</dbReference>
<dbReference type="Proteomes" id="UP000694553">
    <property type="component" value="Unassembled WGS sequence"/>
</dbReference>
<evidence type="ECO:0000256" key="1">
    <source>
        <dbReference type="ARBA" id="ARBA00023180"/>
    </source>
</evidence>
<dbReference type="OMA" id="FRQSWAL"/>
<evidence type="ECO:0000313" key="4">
    <source>
        <dbReference type="Proteomes" id="UP000694553"/>
    </source>
</evidence>
<dbReference type="InterPro" id="IPR019316">
    <property type="entry name" value="G8_domain"/>
</dbReference>
<protein>
    <submittedName>
        <fullName evidence="3">Uncharacterized protein</fullName>
    </submittedName>
</protein>
<dbReference type="SMART" id="SM01225">
    <property type="entry name" value="G8"/>
    <property type="match status" value="1"/>
</dbReference>
<dbReference type="PANTHER" id="PTHR15535:SF24">
    <property type="entry name" value="HYALURONOGLUCOSAMINIDASE"/>
    <property type="match status" value="1"/>
</dbReference>
<reference evidence="3" key="3">
    <citation type="submission" date="2025-09" db="UniProtKB">
        <authorList>
            <consortium name="Ensembl"/>
        </authorList>
    </citation>
    <scope>IDENTIFICATION</scope>
</reference>
<dbReference type="InterPro" id="IPR052252">
    <property type="entry name" value="CEMIP/CEMIP2"/>
</dbReference>
<dbReference type="AlphaFoldDB" id="A0A8U7P534"/>
<feature type="region of interest" description="Disordered" evidence="2">
    <location>
        <begin position="77"/>
        <end position="110"/>
    </location>
</feature>
<feature type="region of interest" description="Disordered" evidence="2">
    <location>
        <begin position="1"/>
        <end position="20"/>
    </location>
</feature>
<feature type="compositionally biased region" description="Low complexity" evidence="2">
    <location>
        <begin position="302"/>
        <end position="327"/>
    </location>
</feature>
<keyword evidence="4" id="KW-1185">Reference proteome</keyword>
<dbReference type="InterPro" id="IPR055401">
    <property type="entry name" value="CEMIP_beta-hel_dom"/>
</dbReference>
<accession>A0A8U7P534</accession>
<proteinExistence type="predicted"/>
<dbReference type="Pfam" id="PF24606">
    <property type="entry name" value="CEMIP_beta-hel"/>
    <property type="match status" value="1"/>
</dbReference>
<organism evidence="3 4">
    <name type="scientific">Corvus moneduloides</name>
    <name type="common">New Caledonian crow</name>
    <dbReference type="NCBI Taxonomy" id="1196302"/>
    <lineage>
        <taxon>Eukaryota</taxon>
        <taxon>Metazoa</taxon>
        <taxon>Chordata</taxon>
        <taxon>Craniata</taxon>
        <taxon>Vertebrata</taxon>
        <taxon>Euteleostomi</taxon>
        <taxon>Archelosauria</taxon>
        <taxon>Archosauria</taxon>
        <taxon>Dinosauria</taxon>
        <taxon>Saurischia</taxon>
        <taxon>Theropoda</taxon>
        <taxon>Coelurosauria</taxon>
        <taxon>Aves</taxon>
        <taxon>Neognathae</taxon>
        <taxon>Neoaves</taxon>
        <taxon>Telluraves</taxon>
        <taxon>Australaves</taxon>
        <taxon>Passeriformes</taxon>
        <taxon>Corvoidea</taxon>
        <taxon>Corvidae</taxon>
        <taxon>Corvus</taxon>
    </lineage>
</organism>
<feature type="region of interest" description="Disordered" evidence="2">
    <location>
        <begin position="36"/>
        <end position="61"/>
    </location>
</feature>
<sequence>MDIKREAEGRQPERRSGSCLRLSAPARPCPACPCPASPAGCPAARAGSSERLRAESTVGAVGTGKCLQRSLELAGAARRAAAGFSPRSGCGTARDAPTAGSPGEPRLLLPFAPDPDLETVLVPVPPRDASWSSDRRQHQVGTAPSAPPRPAGPAAAAAARLLQGPSRMSPRTSPRGDPAPTPALPGRGAALRLGSSAALHSLVTRDGGQLVLADRPHGPPITLRARYILIHDGGELHVGSERSAEGAAVEGFGQKFVGVGRGGILELHGRRRRSWTLLDRTLHPGWGSRGPDLRVPGGGTAGLLAGPLPQPPAAGRGPAAQRLPGPAVSRGDSAARSLTPETRLLLLRDRLGSSFIARLRVPHNGFKLEVSKGVILHLVDEVTSWLPDCSMHQAEEFNLLPCPECKNNQVKIDGSPLCLHVGEVIDGADMRAEVGLLTRNILIQGEMEDASYGQNRCQFSSFDTFRGHIKTLRNFSSVHMSGVELKNMGQQILGSYPVHFHLAEDVDERGGYEHPMCLDNLAIHHCFSRCVAIHGTHGLLVGDIFY</sequence>
<evidence type="ECO:0000256" key="2">
    <source>
        <dbReference type="SAM" id="MobiDB-lite"/>
    </source>
</evidence>
<reference evidence="4" key="1">
    <citation type="submission" date="2019-10" db="EMBL/GenBank/DDBJ databases">
        <title>Corvus moneduloides (New Caledonian crow) genome, bCorMon1, primary haplotype.</title>
        <authorList>
            <person name="Rutz C."/>
            <person name="Fungtammasan C."/>
            <person name="Mountcastle J."/>
            <person name="Formenti G."/>
            <person name="Chow W."/>
            <person name="Howe K."/>
            <person name="Steele M.P."/>
            <person name="Fernandes J."/>
            <person name="Gilbert M.T.P."/>
            <person name="Fedrigo O."/>
            <person name="Jarvis E.D."/>
            <person name="Gemmell N."/>
        </authorList>
    </citation>
    <scope>NUCLEOTIDE SEQUENCE [LARGE SCALE GENOMIC DNA]</scope>
</reference>
<reference evidence="3" key="2">
    <citation type="submission" date="2025-08" db="UniProtKB">
        <authorList>
            <consortium name="Ensembl"/>
        </authorList>
    </citation>
    <scope>IDENTIFICATION</scope>
</reference>
<dbReference type="Pfam" id="PF10162">
    <property type="entry name" value="G8"/>
    <property type="match status" value="1"/>
</dbReference>
<keyword evidence="1" id="KW-0325">Glycoprotein</keyword>
<name>A0A8U7P534_CORMO</name>
<dbReference type="PANTHER" id="PTHR15535">
    <property type="entry name" value="TRANSMEMBRANE PROTEIN 2-RELATED"/>
    <property type="match status" value="1"/>
</dbReference>